<feature type="compositionally biased region" description="Basic and acidic residues" evidence="1">
    <location>
        <begin position="285"/>
        <end position="300"/>
    </location>
</feature>
<feature type="region of interest" description="Disordered" evidence="1">
    <location>
        <begin position="285"/>
        <end position="336"/>
    </location>
</feature>
<proteinExistence type="predicted"/>
<evidence type="ECO:0000259" key="2">
    <source>
        <dbReference type="PROSITE" id="PS50076"/>
    </source>
</evidence>
<dbReference type="Pfam" id="PF00226">
    <property type="entry name" value="DnaJ"/>
    <property type="match status" value="1"/>
</dbReference>
<dbReference type="PROSITE" id="PS00636">
    <property type="entry name" value="DNAJ_1"/>
    <property type="match status" value="1"/>
</dbReference>
<dbReference type="PANTHER" id="PTHR44137:SF58">
    <property type="entry name" value="J DOMAIN-CONTAINING PROTEIN"/>
    <property type="match status" value="1"/>
</dbReference>
<name>A0A2K3NQM8_TRIPR</name>
<reference evidence="3 4" key="2">
    <citation type="journal article" date="2017" name="Front. Plant Sci.">
        <title>Gene Classification and Mining of Molecular Markers Useful in Red Clover (Trifolium pratense) Breeding.</title>
        <authorList>
            <person name="Istvanek J."/>
            <person name="Dluhosova J."/>
            <person name="Dluhos P."/>
            <person name="Patkova L."/>
            <person name="Nedelnik J."/>
            <person name="Repkova J."/>
        </authorList>
    </citation>
    <scope>NUCLEOTIDE SEQUENCE [LARGE SCALE GENOMIC DNA]</scope>
    <source>
        <strain evidence="4">cv. Tatra</strain>
        <tissue evidence="3">Young leaves</tissue>
    </source>
</reference>
<dbReference type="CDD" id="cd06257">
    <property type="entry name" value="DnaJ"/>
    <property type="match status" value="1"/>
</dbReference>
<evidence type="ECO:0000256" key="1">
    <source>
        <dbReference type="SAM" id="MobiDB-lite"/>
    </source>
</evidence>
<reference evidence="3 4" key="1">
    <citation type="journal article" date="2014" name="Am. J. Bot.">
        <title>Genome assembly and annotation for red clover (Trifolium pratense; Fabaceae).</title>
        <authorList>
            <person name="Istvanek J."/>
            <person name="Jaros M."/>
            <person name="Krenek A."/>
            <person name="Repkova J."/>
        </authorList>
    </citation>
    <scope>NUCLEOTIDE SEQUENCE [LARGE SCALE GENOMIC DNA]</scope>
    <source>
        <strain evidence="4">cv. Tatra</strain>
        <tissue evidence="3">Young leaves</tissue>
    </source>
</reference>
<dbReference type="EMBL" id="ASHM01000744">
    <property type="protein sequence ID" value="PNY05329.1"/>
    <property type="molecule type" value="Genomic_DNA"/>
</dbReference>
<dbReference type="AlphaFoldDB" id="A0A2K3NQM8"/>
<dbReference type="InterPro" id="IPR056988">
    <property type="entry name" value="Zn_ribbon_pln"/>
</dbReference>
<comment type="caution">
    <text evidence="3">The sequence shown here is derived from an EMBL/GenBank/DDBJ whole genome shotgun (WGS) entry which is preliminary data.</text>
</comment>
<dbReference type="Gene3D" id="1.10.287.110">
    <property type="entry name" value="DnaJ domain"/>
    <property type="match status" value="1"/>
</dbReference>
<organism evidence="3 4">
    <name type="scientific">Trifolium pratense</name>
    <name type="common">Red clover</name>
    <dbReference type="NCBI Taxonomy" id="57577"/>
    <lineage>
        <taxon>Eukaryota</taxon>
        <taxon>Viridiplantae</taxon>
        <taxon>Streptophyta</taxon>
        <taxon>Embryophyta</taxon>
        <taxon>Tracheophyta</taxon>
        <taxon>Spermatophyta</taxon>
        <taxon>Magnoliopsida</taxon>
        <taxon>eudicotyledons</taxon>
        <taxon>Gunneridae</taxon>
        <taxon>Pentapetalae</taxon>
        <taxon>rosids</taxon>
        <taxon>fabids</taxon>
        <taxon>Fabales</taxon>
        <taxon>Fabaceae</taxon>
        <taxon>Papilionoideae</taxon>
        <taxon>50 kb inversion clade</taxon>
        <taxon>NPAAA clade</taxon>
        <taxon>Hologalegina</taxon>
        <taxon>IRL clade</taxon>
        <taxon>Trifolieae</taxon>
        <taxon>Trifolium</taxon>
    </lineage>
</organism>
<accession>A0A2K3NQM8</accession>
<evidence type="ECO:0000313" key="3">
    <source>
        <dbReference type="EMBL" id="PNY05329.1"/>
    </source>
</evidence>
<protein>
    <submittedName>
        <fullName evidence="3">Chaperone protein dnaJ</fullName>
    </submittedName>
</protein>
<dbReference type="PANTHER" id="PTHR44137">
    <property type="entry name" value="BNAC03G44070D PROTEIN"/>
    <property type="match status" value="1"/>
</dbReference>
<dbReference type="Pfam" id="PF23551">
    <property type="entry name" value="Zn_ribbon_20"/>
    <property type="match status" value="1"/>
</dbReference>
<dbReference type="PRINTS" id="PR00625">
    <property type="entry name" value="JDOMAIN"/>
</dbReference>
<dbReference type="ExpressionAtlas" id="A0A2K3NQM8">
    <property type="expression patterns" value="baseline"/>
</dbReference>
<dbReference type="PROSITE" id="PS50076">
    <property type="entry name" value="DNAJ_2"/>
    <property type="match status" value="1"/>
</dbReference>
<dbReference type="InterPro" id="IPR018253">
    <property type="entry name" value="DnaJ_domain_CS"/>
</dbReference>
<dbReference type="STRING" id="57577.A0A2K3NQM8"/>
<dbReference type="InterPro" id="IPR001623">
    <property type="entry name" value="DnaJ_domain"/>
</dbReference>
<dbReference type="SUPFAM" id="SSF46565">
    <property type="entry name" value="Chaperone J-domain"/>
    <property type="match status" value="1"/>
</dbReference>
<gene>
    <name evidence="3" type="ORF">L195_g001776</name>
</gene>
<evidence type="ECO:0000313" key="4">
    <source>
        <dbReference type="Proteomes" id="UP000236291"/>
    </source>
</evidence>
<feature type="domain" description="J" evidence="2">
    <location>
        <begin position="66"/>
        <end position="130"/>
    </location>
</feature>
<sequence>MECNKDEATRAKEIAERKFIAKDISGAKKFALKAQNLYPSLEGIPQMIAKIDVYISAENKVKGEADLYGILGVDPRADDDTVRKHYRKLALMLHPDKNKSVGADWAFKHVSEAWSILSDKARRAAYDEKINAKAQKGSTIFGGSSANAVANGAKEQSSCSIHKSKSTFWTTCIGCKMQYEYPRMYINLKLACPNCHEIFLALETNTPPASCIRPGAPLNFNPKPDHQGPHKSKSNAGKNNMAAPNVGAGSNKNSFQWAPFSNSGISNVAQAANVVQQAYHKVKRDREEAQATTEKEEALRRKQNVSKKGYGKGNPAKRKRRGMEGNGASNSTRDLSAIELQNLLIEKARKEIRKQLNEFQSNTVDKSVA</sequence>
<dbReference type="SMART" id="SM00271">
    <property type="entry name" value="DnaJ"/>
    <property type="match status" value="1"/>
</dbReference>
<dbReference type="Proteomes" id="UP000236291">
    <property type="component" value="Unassembled WGS sequence"/>
</dbReference>
<feature type="region of interest" description="Disordered" evidence="1">
    <location>
        <begin position="215"/>
        <end position="250"/>
    </location>
</feature>
<dbReference type="InterPro" id="IPR036869">
    <property type="entry name" value="J_dom_sf"/>
</dbReference>